<dbReference type="Proteomes" id="UP000438991">
    <property type="component" value="Unassembled WGS sequence"/>
</dbReference>
<protein>
    <submittedName>
        <fullName evidence="1">Uncharacterized protein</fullName>
    </submittedName>
</protein>
<reference evidence="1 2" key="1">
    <citation type="submission" date="2019-11" db="EMBL/GenBank/DDBJ databases">
        <title>Whole-genome sequence of Rhodoplanes serenus DSM 18633, type strain.</title>
        <authorList>
            <person name="Kyndt J.A."/>
            <person name="Meyer T.E."/>
        </authorList>
    </citation>
    <scope>NUCLEOTIDE SEQUENCE [LARGE SCALE GENOMIC DNA]</scope>
    <source>
        <strain evidence="1 2">DSM 18633</strain>
    </source>
</reference>
<comment type="caution">
    <text evidence="1">The sequence shown here is derived from an EMBL/GenBank/DDBJ whole genome shotgun (WGS) entry which is preliminary data.</text>
</comment>
<accession>A0A9X5AV43</accession>
<organism evidence="1 2">
    <name type="scientific">Rhodoplanes serenus</name>
    <dbReference type="NCBI Taxonomy" id="200615"/>
    <lineage>
        <taxon>Bacteria</taxon>
        <taxon>Pseudomonadati</taxon>
        <taxon>Pseudomonadota</taxon>
        <taxon>Alphaproteobacteria</taxon>
        <taxon>Hyphomicrobiales</taxon>
        <taxon>Nitrobacteraceae</taxon>
        <taxon>Rhodoplanes</taxon>
    </lineage>
</organism>
<name>A0A9X5AV43_9BRAD</name>
<dbReference type="AlphaFoldDB" id="A0A9X5AV43"/>
<proteinExistence type="predicted"/>
<dbReference type="EMBL" id="WNKV01000024">
    <property type="protein sequence ID" value="MTW19115.1"/>
    <property type="molecule type" value="Genomic_DNA"/>
</dbReference>
<sequence>MSRIVMPETPFTELAFELRVYAQREVSTNLDVEVFLSSLPAGLTTSHRRLVADLRASAALIGEASMLLSLLAPHEAAVRALVTAHADQPGEADACLPGT</sequence>
<gene>
    <name evidence="1" type="ORF">GJ689_23225</name>
</gene>
<evidence type="ECO:0000313" key="2">
    <source>
        <dbReference type="Proteomes" id="UP000438991"/>
    </source>
</evidence>
<evidence type="ECO:0000313" key="1">
    <source>
        <dbReference type="EMBL" id="MTW19115.1"/>
    </source>
</evidence>
<dbReference type="RefSeq" id="WP_155481408.1">
    <property type="nucleotide sequence ID" value="NZ_WNKV01000024.1"/>
</dbReference>